<reference evidence="8 9" key="1">
    <citation type="submission" date="2014-07" db="EMBL/GenBank/DDBJ databases">
        <title>Methanogenic archaea and the global carbon cycle.</title>
        <authorList>
            <person name="Henriksen J.R."/>
            <person name="Luke J."/>
            <person name="Reinhart S."/>
            <person name="Benedict M.N."/>
            <person name="Youngblut N.D."/>
            <person name="Metcalf M.E."/>
            <person name="Whitaker R.J."/>
            <person name="Metcalf W.W."/>
        </authorList>
    </citation>
    <scope>NUCLEOTIDE SEQUENCE [LARGE SCALE GENOMIC DNA]</scope>
    <source>
        <strain evidence="8 9">HB-1</strain>
    </source>
</reference>
<dbReference type="RefSeq" id="WP_239450958.1">
    <property type="nucleotide sequence ID" value="NZ_CP009516.1"/>
</dbReference>
<comment type="function">
    <text evidence="4">Catalyzes the interconversion of 2-phosphoglycerate and 3-phosphoglycerate.</text>
</comment>
<dbReference type="InterPro" id="IPR013078">
    <property type="entry name" value="His_Pase_superF_clade-1"/>
</dbReference>
<dbReference type="PATRIC" id="fig|1434110.4.peg.3014"/>
<sequence length="238" mass="27135">MGNLILVRHGEPGLKPGDRLSGWIDIPLSRKGIEEALECATALANIEIDLAFASNLVRTQETLCIILSGQKKAGVFVHEETENEEGPERLEWYSYPDKLGKDLIPIYTTPALNERYYGKLQGRKKQKMEEKYGVENVSRWRWDFEPGPPEGESLKAVYERTVPFFRKKVMPVLEDGKNVLICAHQSSLRALVKYIEGISDEDIKEVRFSTGELAIYHFSEGKLVRENEELGPELKRNI</sequence>
<evidence type="ECO:0000256" key="3">
    <source>
        <dbReference type="ARBA" id="ARBA00023235"/>
    </source>
</evidence>
<dbReference type="SUPFAM" id="SSF53254">
    <property type="entry name" value="Phosphoglycerate mutase-like"/>
    <property type="match status" value="1"/>
</dbReference>
<keyword evidence="4" id="KW-0312">Gluconeogenesis</keyword>
<feature type="binding site" evidence="4 6">
    <location>
        <position position="58"/>
    </location>
    <ligand>
        <name>substrate</name>
    </ligand>
</feature>
<evidence type="ECO:0000313" key="8">
    <source>
        <dbReference type="EMBL" id="AKB78834.1"/>
    </source>
</evidence>
<dbReference type="GeneID" id="24831622"/>
<evidence type="ECO:0000256" key="6">
    <source>
        <dbReference type="PIRSR" id="PIRSR613078-2"/>
    </source>
</evidence>
<evidence type="ECO:0000256" key="5">
    <source>
        <dbReference type="PIRSR" id="PIRSR613078-1"/>
    </source>
</evidence>
<dbReference type="EMBL" id="CP009516">
    <property type="protein sequence ID" value="AKB78834.1"/>
    <property type="molecule type" value="Genomic_DNA"/>
</dbReference>
<dbReference type="Gene3D" id="3.40.50.1240">
    <property type="entry name" value="Phosphoglycerate mutase-like"/>
    <property type="match status" value="1"/>
</dbReference>
<dbReference type="PANTHER" id="PTHR11931">
    <property type="entry name" value="PHOSPHOGLYCERATE MUTASE"/>
    <property type="match status" value="1"/>
</dbReference>
<dbReference type="KEGG" id="mhor:MSHOH_2351"/>
<dbReference type="GO" id="GO:0006094">
    <property type="term" value="P:gluconeogenesis"/>
    <property type="evidence" value="ECO:0007669"/>
    <property type="project" value="UniProtKB-UniRule"/>
</dbReference>
<proteinExistence type="inferred from homology"/>
<feature type="site" description="Transition state stabilizer" evidence="4 7">
    <location>
        <position position="184"/>
    </location>
</feature>
<evidence type="ECO:0000256" key="1">
    <source>
        <dbReference type="ARBA" id="ARBA00006717"/>
    </source>
</evidence>
<evidence type="ECO:0000313" key="9">
    <source>
        <dbReference type="Proteomes" id="UP000033101"/>
    </source>
</evidence>
<dbReference type="GO" id="GO:0004619">
    <property type="term" value="F:phosphoglycerate mutase activity"/>
    <property type="evidence" value="ECO:0007669"/>
    <property type="project" value="UniProtKB-UniRule"/>
</dbReference>
<evidence type="ECO:0000256" key="2">
    <source>
        <dbReference type="ARBA" id="ARBA00023152"/>
    </source>
</evidence>
<dbReference type="InterPro" id="IPR005952">
    <property type="entry name" value="Phosphogly_mut1"/>
</dbReference>
<dbReference type="HAMAP" id="MF_01039">
    <property type="entry name" value="PGAM_GpmA"/>
    <property type="match status" value="1"/>
</dbReference>
<dbReference type="AlphaFoldDB" id="A0A0E3SAR8"/>
<gene>
    <name evidence="4" type="primary">gpmA</name>
    <name evidence="8" type="ORF">MSHOH_2351</name>
</gene>
<comment type="similarity">
    <text evidence="1 4">Belongs to the phosphoglycerate mutase family. BPG-dependent PGAM subfamily.</text>
</comment>
<comment type="caution">
    <text evidence="4">Lacks conserved residue(s) required for the propagation of feature annotation.</text>
</comment>
<comment type="pathway">
    <text evidence="4">Carbohydrate degradation; glycolysis; pyruvate from D-glyceraldehyde 3-phosphate: step 3/5.</text>
</comment>
<dbReference type="EC" id="5.4.2.11" evidence="4"/>
<feature type="binding site" evidence="4 6">
    <location>
        <begin position="21"/>
        <end position="22"/>
    </location>
    <ligand>
        <name>substrate</name>
    </ligand>
</feature>
<dbReference type="HOGENOM" id="CLU_033323_1_4_2"/>
<keyword evidence="2 4" id="KW-0324">Glycolysis</keyword>
<name>A0A0E3SAR8_9EURY</name>
<organism evidence="8 9">
    <name type="scientific">Methanosarcina horonobensis HB-1 = JCM 15518</name>
    <dbReference type="NCBI Taxonomy" id="1434110"/>
    <lineage>
        <taxon>Archaea</taxon>
        <taxon>Methanobacteriati</taxon>
        <taxon>Methanobacteriota</taxon>
        <taxon>Stenosarchaea group</taxon>
        <taxon>Methanomicrobia</taxon>
        <taxon>Methanosarcinales</taxon>
        <taxon>Methanosarcinaceae</taxon>
        <taxon>Methanosarcina</taxon>
    </lineage>
</organism>
<dbReference type="GO" id="GO:0006096">
    <property type="term" value="P:glycolytic process"/>
    <property type="evidence" value="ECO:0007669"/>
    <property type="project" value="UniProtKB-UniRule"/>
</dbReference>
<dbReference type="UniPathway" id="UPA00109">
    <property type="reaction ID" value="UER00186"/>
</dbReference>
<feature type="binding site" evidence="4 6">
    <location>
        <begin position="114"/>
        <end position="117"/>
    </location>
    <ligand>
        <name>substrate</name>
    </ligand>
</feature>
<dbReference type="Pfam" id="PF00300">
    <property type="entry name" value="His_Phos_1"/>
    <property type="match status" value="2"/>
</dbReference>
<keyword evidence="9" id="KW-1185">Reference proteome</keyword>
<feature type="binding site" evidence="4 6">
    <location>
        <position position="125"/>
    </location>
    <ligand>
        <name>substrate</name>
    </ligand>
</feature>
<accession>A0A0E3SAR8</accession>
<comment type="catalytic activity">
    <reaction evidence="4">
        <text>(2R)-2-phosphoglycerate = (2R)-3-phosphoglycerate</text>
        <dbReference type="Rhea" id="RHEA:15901"/>
        <dbReference type="ChEBI" id="CHEBI:58272"/>
        <dbReference type="ChEBI" id="CHEBI:58289"/>
        <dbReference type="EC" id="5.4.2.11"/>
    </reaction>
</comment>
<dbReference type="Proteomes" id="UP000033101">
    <property type="component" value="Chromosome"/>
</dbReference>
<dbReference type="InterPro" id="IPR029033">
    <property type="entry name" value="His_PPase_superfam"/>
</dbReference>
<keyword evidence="3 4" id="KW-0413">Isomerase</keyword>
<evidence type="ECO:0000256" key="4">
    <source>
        <dbReference type="HAMAP-Rule" id="MF_01039"/>
    </source>
</evidence>
<dbReference type="SMART" id="SM00855">
    <property type="entry name" value="PGAM"/>
    <property type="match status" value="1"/>
</dbReference>
<feature type="active site" description="Proton donor/acceptor" evidence="4 5">
    <location>
        <position position="114"/>
    </location>
</feature>
<evidence type="ECO:0000256" key="7">
    <source>
        <dbReference type="PIRSR" id="PIRSR613078-3"/>
    </source>
</evidence>
<dbReference type="STRING" id="1434110.MSHOH_2351"/>
<protein>
    <recommendedName>
        <fullName evidence="4">2,3-bisphosphoglycerate-dependent phosphoglycerate mutase</fullName>
        <shortName evidence="4">BPG-dependent PGAM</shortName>
        <shortName evidence="4">PGAM</shortName>
        <shortName evidence="4">Phosphoglyceromutase</shortName>
        <shortName evidence="4">dPGM</shortName>
        <ecNumber evidence="4">5.4.2.11</ecNumber>
    </recommendedName>
</protein>
<feature type="active site" description="Tele-phosphohistidine intermediate" evidence="4 5">
    <location>
        <position position="9"/>
    </location>
</feature>
<dbReference type="CDD" id="cd07067">
    <property type="entry name" value="HP_PGM_like"/>
    <property type="match status" value="1"/>
</dbReference>